<evidence type="ECO:0000259" key="2">
    <source>
        <dbReference type="Pfam" id="PF02470"/>
    </source>
</evidence>
<dbReference type="Pfam" id="PF02470">
    <property type="entry name" value="MlaD"/>
    <property type="match status" value="1"/>
</dbReference>
<protein>
    <submittedName>
        <fullName evidence="3">MlaD family protein</fullName>
    </submittedName>
</protein>
<dbReference type="PANTHER" id="PTHR33371:SF4">
    <property type="entry name" value="INTERMEMBRANE PHOSPHOLIPID TRANSPORT SYSTEM BINDING PROTEIN MLAD"/>
    <property type="match status" value="1"/>
</dbReference>
<reference evidence="3 4" key="1">
    <citation type="submission" date="2023-11" db="EMBL/GenBank/DDBJ databases">
        <authorList>
            <person name="Xu M."/>
            <person name="Jiang T."/>
        </authorList>
    </citation>
    <scope>NUCLEOTIDE SEQUENCE [LARGE SCALE GENOMIC DNA]</scope>
    <source>
        <strain evidence="3 4">SD</strain>
    </source>
</reference>
<feature type="region of interest" description="Disordered" evidence="1">
    <location>
        <begin position="466"/>
        <end position="490"/>
    </location>
</feature>
<sequence length="490" mass="51579">MSRPSRTRRRAGLLLPVALLVVAVLAAFLVLRPDDDYVVHARFANAGQLVDGGLVEVGGVPIGKVASISIDDRGYADVALRIEDDRFVPLRQGTRATIRSVGQATLTNRYVELGTAPRSAAAIPDGGSLAVRDARGIVDLDAILSSVPPTMRRDLRALFANGAAMFAGSGAPAFNRTLRKLEPAMAQVDAVAAEVGSDQAQLERLVATAAAASSAVASRAPDLERAVRDSAITFGAISRQRAALAGALDHAPAVLRQAGGTLRRVAATVQELRPTLREVPVSETPLREFLRRTPRTVGALRGPLRETTALLPSVDRALREVPTLEPLIAKGLPALDAGTRKALPILEGVRFYGADFLLGVVNGLVTIATGQYNQQGHYLKVEFVQNPQTALGGTLASIIPSFSEALGGLVPGLFNAARKQNDRCPGGSAPPAPDGSSPWLPRQGLCDPTQSMSKLVNDPGALCQTSSVCTGDDRSKAFDLPARDDEEDGR</sequence>
<evidence type="ECO:0000313" key="4">
    <source>
        <dbReference type="Proteomes" id="UP001277761"/>
    </source>
</evidence>
<feature type="compositionally biased region" description="Basic and acidic residues" evidence="1">
    <location>
        <begin position="471"/>
        <end position="483"/>
    </location>
</feature>
<evidence type="ECO:0000313" key="3">
    <source>
        <dbReference type="EMBL" id="MDX8153291.1"/>
    </source>
</evidence>
<gene>
    <name evidence="3" type="ORF">SK069_16955</name>
</gene>
<dbReference type="EMBL" id="JAXAVX010000012">
    <property type="protein sequence ID" value="MDX8153291.1"/>
    <property type="molecule type" value="Genomic_DNA"/>
</dbReference>
<keyword evidence="4" id="KW-1185">Reference proteome</keyword>
<feature type="domain" description="Mce/MlaD" evidence="2">
    <location>
        <begin position="37"/>
        <end position="113"/>
    </location>
</feature>
<dbReference type="InterPro" id="IPR052336">
    <property type="entry name" value="MlaD_Phospholipid_Transporter"/>
</dbReference>
<dbReference type="RefSeq" id="WP_319955440.1">
    <property type="nucleotide sequence ID" value="NZ_JAXAVX010000012.1"/>
</dbReference>
<dbReference type="InterPro" id="IPR003399">
    <property type="entry name" value="Mce/MlaD"/>
</dbReference>
<comment type="caution">
    <text evidence="3">The sequence shown here is derived from an EMBL/GenBank/DDBJ whole genome shotgun (WGS) entry which is preliminary data.</text>
</comment>
<proteinExistence type="predicted"/>
<feature type="region of interest" description="Disordered" evidence="1">
    <location>
        <begin position="421"/>
        <end position="452"/>
    </location>
</feature>
<name>A0ABU4VN66_9ACTN</name>
<dbReference type="Proteomes" id="UP001277761">
    <property type="component" value="Unassembled WGS sequence"/>
</dbReference>
<dbReference type="PANTHER" id="PTHR33371">
    <property type="entry name" value="INTERMEMBRANE PHOSPHOLIPID TRANSPORT SYSTEM BINDING PROTEIN MLAD-RELATED"/>
    <property type="match status" value="1"/>
</dbReference>
<organism evidence="3 4">
    <name type="scientific">Patulibacter brassicae</name>
    <dbReference type="NCBI Taxonomy" id="1705717"/>
    <lineage>
        <taxon>Bacteria</taxon>
        <taxon>Bacillati</taxon>
        <taxon>Actinomycetota</taxon>
        <taxon>Thermoleophilia</taxon>
        <taxon>Solirubrobacterales</taxon>
        <taxon>Patulibacteraceae</taxon>
        <taxon>Patulibacter</taxon>
    </lineage>
</organism>
<evidence type="ECO:0000256" key="1">
    <source>
        <dbReference type="SAM" id="MobiDB-lite"/>
    </source>
</evidence>
<accession>A0ABU4VN66</accession>